<dbReference type="PANTHER" id="PTHR30435">
    <property type="entry name" value="FLAGELLAR PROTEIN"/>
    <property type="match status" value="1"/>
</dbReference>
<keyword evidence="4 8" id="KW-0975">Bacterial flagellum</keyword>
<dbReference type="Proteomes" id="UP001269819">
    <property type="component" value="Unassembled WGS sequence"/>
</dbReference>
<comment type="caution">
    <text evidence="12">The sequence shown here is derived from an EMBL/GenBank/DDBJ whole genome shotgun (WGS) entry which is preliminary data.</text>
</comment>
<evidence type="ECO:0000256" key="4">
    <source>
        <dbReference type="ARBA" id="ARBA00023143"/>
    </source>
</evidence>
<evidence type="ECO:0000259" key="10">
    <source>
        <dbReference type="Pfam" id="PF06429"/>
    </source>
</evidence>
<dbReference type="Pfam" id="PF22692">
    <property type="entry name" value="LlgE_F_G_D1"/>
    <property type="match status" value="1"/>
</dbReference>
<feature type="domain" description="Flagellar hook protein FlgE/F/G-like D1" evidence="11">
    <location>
        <begin position="96"/>
        <end position="159"/>
    </location>
</feature>
<evidence type="ECO:0000259" key="9">
    <source>
        <dbReference type="Pfam" id="PF00460"/>
    </source>
</evidence>
<dbReference type="InterPro" id="IPR001444">
    <property type="entry name" value="Flag_bb_rod_N"/>
</dbReference>
<evidence type="ECO:0000256" key="5">
    <source>
        <dbReference type="ARBA" id="ARBA00025933"/>
    </source>
</evidence>
<dbReference type="InterPro" id="IPR012834">
    <property type="entry name" value="FlgG_G_neg"/>
</dbReference>
<dbReference type="PANTHER" id="PTHR30435:SF19">
    <property type="entry name" value="FLAGELLAR BASAL-BODY ROD PROTEIN FLGG"/>
    <property type="match status" value="1"/>
</dbReference>
<evidence type="ECO:0000313" key="12">
    <source>
        <dbReference type="EMBL" id="MDV2079287.1"/>
    </source>
</evidence>
<sequence>MHPALWVSKTGLSAQDTNMSTISNNLANVNTTGFKRDRAVFQDLLYQIHRQPGGLSSQNTELPSGLQLGTGVRVVGTTKQFTQGNLQNTQQPLDMAVDGRGFFQILLPDGGIAYTRDGQFQLNADGEVVNPDGYTLEPNITIPDNATKVTIGKDGTVSVVVDDQANPVNLGQITLVDFVNPQGLQAIGNNLFRATNASGDPNEGEAGIGGLGSIEQQMTEASNVEVVEELVNMITTQRAYEMNSKVVSTTDQMLQFITNNIG</sequence>
<reference evidence="12 13" key="1">
    <citation type="submission" date="2023-10" db="EMBL/GenBank/DDBJ databases">
        <title>Characteristics and mechanism of a salt-tolerant marine origin heterotrophic nitrifying- aerobic denitrifying bacteria Marinobacter xestospongiae HN1.</title>
        <authorList>
            <person name="Qi R."/>
        </authorList>
    </citation>
    <scope>NUCLEOTIDE SEQUENCE [LARGE SCALE GENOMIC DNA]</scope>
    <source>
        <strain evidence="12 13">HN1</strain>
    </source>
</reference>
<dbReference type="InterPro" id="IPR019776">
    <property type="entry name" value="Flagellar_basal_body_rod_CS"/>
</dbReference>
<dbReference type="InterPro" id="IPR010930">
    <property type="entry name" value="Flg_bb/hook_C_dom"/>
</dbReference>
<evidence type="ECO:0000256" key="8">
    <source>
        <dbReference type="RuleBase" id="RU362116"/>
    </source>
</evidence>
<feature type="domain" description="Flagellar basal-body/hook protein C-terminal" evidence="10">
    <location>
        <begin position="216"/>
        <end position="259"/>
    </location>
</feature>
<dbReference type="RefSeq" id="WP_227171420.1">
    <property type="nucleotide sequence ID" value="NZ_BAABBC010000038.1"/>
</dbReference>
<name>A0ABU3VYC8_9GAMM</name>
<dbReference type="InterPro" id="IPR020013">
    <property type="entry name" value="Flagellar_FlgE/F/G"/>
</dbReference>
<dbReference type="NCBIfam" id="TIGR02488">
    <property type="entry name" value="flgG_G_neg"/>
    <property type="match status" value="1"/>
</dbReference>
<dbReference type="NCBIfam" id="TIGR03506">
    <property type="entry name" value="FlgEFG_subfam"/>
    <property type="match status" value="2"/>
</dbReference>
<dbReference type="PROSITE" id="PS00588">
    <property type="entry name" value="FLAGELLA_BB_ROD"/>
    <property type="match status" value="1"/>
</dbReference>
<evidence type="ECO:0000256" key="1">
    <source>
        <dbReference type="ARBA" id="ARBA00004117"/>
    </source>
</evidence>
<evidence type="ECO:0000256" key="2">
    <source>
        <dbReference type="ARBA" id="ARBA00009677"/>
    </source>
</evidence>
<evidence type="ECO:0000313" key="13">
    <source>
        <dbReference type="Proteomes" id="UP001269819"/>
    </source>
</evidence>
<keyword evidence="12" id="KW-0966">Cell projection</keyword>
<dbReference type="Pfam" id="PF00460">
    <property type="entry name" value="Flg_bb_rod"/>
    <property type="match status" value="1"/>
</dbReference>
<dbReference type="InterPro" id="IPR053967">
    <property type="entry name" value="LlgE_F_G-like_D1"/>
</dbReference>
<protein>
    <recommendedName>
        <fullName evidence="3 7">Flagellar basal-body rod protein FlgG</fullName>
    </recommendedName>
    <alternativeName>
        <fullName evidence="6 8">Distal rod protein</fullName>
    </alternativeName>
</protein>
<comment type="subcellular location">
    <subcellularLocation>
        <location evidence="1 8">Bacterial flagellum basal body</location>
    </subcellularLocation>
</comment>
<evidence type="ECO:0000256" key="7">
    <source>
        <dbReference type="NCBIfam" id="TIGR02488"/>
    </source>
</evidence>
<dbReference type="SUPFAM" id="SSF117143">
    <property type="entry name" value="Flagellar hook protein flgE"/>
    <property type="match status" value="1"/>
</dbReference>
<comment type="similarity">
    <text evidence="2 8">Belongs to the flagella basal body rod proteins family.</text>
</comment>
<feature type="domain" description="Flagellar basal body rod protein N-terminal" evidence="9">
    <location>
        <begin position="8"/>
        <end position="35"/>
    </location>
</feature>
<keyword evidence="12" id="KW-0282">Flagellum</keyword>
<evidence type="ECO:0000259" key="11">
    <source>
        <dbReference type="Pfam" id="PF22692"/>
    </source>
</evidence>
<keyword evidence="12" id="KW-0969">Cilium</keyword>
<accession>A0ABU3VYC8</accession>
<dbReference type="EMBL" id="JAWIIJ010000007">
    <property type="protein sequence ID" value="MDV2079287.1"/>
    <property type="molecule type" value="Genomic_DNA"/>
</dbReference>
<gene>
    <name evidence="12" type="primary">flgG</name>
    <name evidence="12" type="ORF">RYS15_11335</name>
</gene>
<keyword evidence="13" id="KW-1185">Reference proteome</keyword>
<organism evidence="12 13">
    <name type="scientific">Marinobacter xestospongiae</name>
    <dbReference type="NCBI Taxonomy" id="994319"/>
    <lineage>
        <taxon>Bacteria</taxon>
        <taxon>Pseudomonadati</taxon>
        <taxon>Pseudomonadota</taxon>
        <taxon>Gammaproteobacteria</taxon>
        <taxon>Pseudomonadales</taxon>
        <taxon>Marinobacteraceae</taxon>
        <taxon>Marinobacter</taxon>
    </lineage>
</organism>
<proteinExistence type="inferred from homology"/>
<evidence type="ECO:0000256" key="3">
    <source>
        <dbReference type="ARBA" id="ARBA00017948"/>
    </source>
</evidence>
<dbReference type="Pfam" id="PF06429">
    <property type="entry name" value="Flg_bbr_C"/>
    <property type="match status" value="1"/>
</dbReference>
<dbReference type="InterPro" id="IPR037925">
    <property type="entry name" value="FlgE/F/G-like"/>
</dbReference>
<comment type="subunit">
    <text evidence="5 8">The basal body constitutes a major portion of the flagellar organelle and consists of four rings (L,P,S, and M) mounted on a central rod. The rod consists of about 26 subunits of FlgG in the distal portion, and FlgB, FlgC and FlgF are thought to build up the proximal portion of the rod with about 6 subunits each.</text>
</comment>
<evidence type="ECO:0000256" key="6">
    <source>
        <dbReference type="ARBA" id="ARBA00032912"/>
    </source>
</evidence>